<proteinExistence type="predicted"/>
<evidence type="ECO:0000313" key="1">
    <source>
        <dbReference type="EMBL" id="CAL2080649.1"/>
    </source>
</evidence>
<evidence type="ECO:0000313" key="2">
    <source>
        <dbReference type="Proteomes" id="UP001497416"/>
    </source>
</evidence>
<organism evidence="1 2">
    <name type="scientific">Tenacibaculum platacis</name>
    <dbReference type="NCBI Taxonomy" id="3137852"/>
    <lineage>
        <taxon>Bacteria</taxon>
        <taxon>Pseudomonadati</taxon>
        <taxon>Bacteroidota</taxon>
        <taxon>Flavobacteriia</taxon>
        <taxon>Flavobacteriales</taxon>
        <taxon>Flavobacteriaceae</taxon>
        <taxon>Tenacibaculum</taxon>
    </lineage>
</organism>
<accession>A0ABM9NVL1</accession>
<comment type="caution">
    <text evidence="1">The sequence shown here is derived from an EMBL/GenBank/DDBJ whole genome shotgun (WGS) entry which is preliminary data.</text>
</comment>
<dbReference type="EMBL" id="CAXIXY010000003">
    <property type="protein sequence ID" value="CAL2080649.1"/>
    <property type="molecule type" value="Genomic_DNA"/>
</dbReference>
<keyword evidence="2" id="KW-1185">Reference proteome</keyword>
<sequence>MKKSILNLGKSLSKQEQQTVSGGFGVFFNTCPGKTEQECLSSPQCAWNGRGCITDTPHIV</sequence>
<dbReference type="Proteomes" id="UP001497416">
    <property type="component" value="Unassembled WGS sequence"/>
</dbReference>
<evidence type="ECO:0008006" key="3">
    <source>
        <dbReference type="Google" id="ProtNLM"/>
    </source>
</evidence>
<dbReference type="RefSeq" id="WP_348710855.1">
    <property type="nucleotide sequence ID" value="NZ_CAXIXY010000003.1"/>
</dbReference>
<reference evidence="1 2" key="1">
    <citation type="submission" date="2024-05" db="EMBL/GenBank/DDBJ databases">
        <authorList>
            <person name="Duchaud E."/>
        </authorList>
    </citation>
    <scope>NUCLEOTIDE SEQUENCE [LARGE SCALE GENOMIC DNA]</scope>
    <source>
        <strain evidence="1">Ena-SAMPLE-TAB-13-05-2024-13:56:06:370-140302</strain>
    </source>
</reference>
<gene>
    <name evidence="1" type="ORF">T190607A01A_11064</name>
</gene>
<protein>
    <recommendedName>
        <fullName evidence="3">Bacteriocin-like protein</fullName>
    </recommendedName>
</protein>
<name>A0ABM9NVL1_9FLAO</name>